<feature type="chain" id="PRO_5046733276" description="FecR protein domain-containing protein" evidence="2">
    <location>
        <begin position="23"/>
        <end position="461"/>
    </location>
</feature>
<dbReference type="PANTHER" id="PTHR38731:SF3">
    <property type="entry name" value="BLL6125 PROTEIN"/>
    <property type="match status" value="1"/>
</dbReference>
<sequence>MRRPITKSLIVAALLSSGAAYAGAPGWQVSEISGNVTIARKGVVKIAQRQTKLAPGDVIKTGPKGRAVLLRGGEYLVVSPASHIEIAEPKKSGKITQIIEYFGNVLFRIDKKETPHFGVKTPYMAAVVKGTTFSVSVSAEGSAVQVTEGAVEVSTLDDGASELVTPGVIGMINANDPFSLVVLDGERRVIESPNKPNTTGNENVTTTSAQSSASSNVASITLPSSNLSGAVSVPIGEEGVELAELTNGLIRGDVDYNRFVIVENAEESIGVLAADVLEDTNDDISDEESDTSDDHDVGDVEQNENTDQSNDDQVNDNLEDDNQGYTGEDDEGQGDDGQDTGDESEGDLNDSDQGQGEDDQNDDDQGNDDDRDDDDRDDDDRDDDDRDDDDRDDDDLDDDDRDDDGNNGHGNDDDGFDESNPGRGGGKGKGNDDGNNGHGNDPDGFDDSNPGRGNANGRRPR</sequence>
<name>A0ABN1A1S8_9SPHN</name>
<feature type="region of interest" description="Disordered" evidence="1">
    <location>
        <begin position="190"/>
        <end position="215"/>
    </location>
</feature>
<dbReference type="Gene3D" id="2.60.120.1440">
    <property type="match status" value="1"/>
</dbReference>
<comment type="caution">
    <text evidence="4">The sequence shown here is derived from an EMBL/GenBank/DDBJ whole genome shotgun (WGS) entry which is preliminary data.</text>
</comment>
<evidence type="ECO:0000256" key="2">
    <source>
        <dbReference type="SAM" id="SignalP"/>
    </source>
</evidence>
<feature type="compositionally biased region" description="Acidic residues" evidence="1">
    <location>
        <begin position="299"/>
        <end position="403"/>
    </location>
</feature>
<keyword evidence="2" id="KW-0732">Signal</keyword>
<protein>
    <recommendedName>
        <fullName evidence="3">FecR protein domain-containing protein</fullName>
    </recommendedName>
</protein>
<dbReference type="Proteomes" id="UP001500713">
    <property type="component" value="Unassembled WGS sequence"/>
</dbReference>
<evidence type="ECO:0000259" key="3">
    <source>
        <dbReference type="Pfam" id="PF04773"/>
    </source>
</evidence>
<dbReference type="RefSeq" id="WP_229954196.1">
    <property type="nucleotide sequence ID" value="NZ_BAAAEM010000002.1"/>
</dbReference>
<proteinExistence type="predicted"/>
<reference evidence="4 5" key="1">
    <citation type="journal article" date="2019" name="Int. J. Syst. Evol. Microbiol.">
        <title>The Global Catalogue of Microorganisms (GCM) 10K type strain sequencing project: providing services to taxonomists for standard genome sequencing and annotation.</title>
        <authorList>
            <consortium name="The Broad Institute Genomics Platform"/>
            <consortium name="The Broad Institute Genome Sequencing Center for Infectious Disease"/>
            <person name="Wu L."/>
            <person name="Ma J."/>
        </authorList>
    </citation>
    <scope>NUCLEOTIDE SEQUENCE [LARGE SCALE GENOMIC DNA]</scope>
    <source>
        <strain evidence="4 5">JCM 14162</strain>
    </source>
</reference>
<evidence type="ECO:0000256" key="1">
    <source>
        <dbReference type="SAM" id="MobiDB-lite"/>
    </source>
</evidence>
<dbReference type="EMBL" id="BAAAEM010000002">
    <property type="protein sequence ID" value="GAA0465422.1"/>
    <property type="molecule type" value="Genomic_DNA"/>
</dbReference>
<evidence type="ECO:0000313" key="4">
    <source>
        <dbReference type="EMBL" id="GAA0465422.1"/>
    </source>
</evidence>
<keyword evidence="5" id="KW-1185">Reference proteome</keyword>
<feature type="compositionally biased region" description="Low complexity" evidence="1">
    <location>
        <begin position="203"/>
        <end position="215"/>
    </location>
</feature>
<feature type="compositionally biased region" description="Low complexity" evidence="1">
    <location>
        <begin position="450"/>
        <end position="461"/>
    </location>
</feature>
<feature type="region of interest" description="Disordered" evidence="1">
    <location>
        <begin position="282"/>
        <end position="461"/>
    </location>
</feature>
<dbReference type="Pfam" id="PF04773">
    <property type="entry name" value="FecR"/>
    <property type="match status" value="1"/>
</dbReference>
<gene>
    <name evidence="4" type="ORF">GCM10009096_02500</name>
</gene>
<dbReference type="InterPro" id="IPR006860">
    <property type="entry name" value="FecR"/>
</dbReference>
<accession>A0ABN1A1S8</accession>
<organism evidence="4 5">
    <name type="scientific">Parasphingorhabdus litoris</name>
    <dbReference type="NCBI Taxonomy" id="394733"/>
    <lineage>
        <taxon>Bacteria</taxon>
        <taxon>Pseudomonadati</taxon>
        <taxon>Pseudomonadota</taxon>
        <taxon>Alphaproteobacteria</taxon>
        <taxon>Sphingomonadales</taxon>
        <taxon>Sphingomonadaceae</taxon>
        <taxon>Parasphingorhabdus</taxon>
    </lineage>
</organism>
<feature type="signal peptide" evidence="2">
    <location>
        <begin position="1"/>
        <end position="22"/>
    </location>
</feature>
<dbReference type="PANTHER" id="PTHR38731">
    <property type="entry name" value="LIPL45-RELATED LIPOPROTEIN-RELATED"/>
    <property type="match status" value="1"/>
</dbReference>
<feature type="compositionally biased region" description="Acidic residues" evidence="1">
    <location>
        <begin position="282"/>
        <end position="291"/>
    </location>
</feature>
<feature type="domain" description="FecR protein" evidence="3">
    <location>
        <begin position="57"/>
        <end position="152"/>
    </location>
</feature>
<evidence type="ECO:0000313" key="5">
    <source>
        <dbReference type="Proteomes" id="UP001500713"/>
    </source>
</evidence>